<dbReference type="EMBL" id="JALLPJ020001180">
    <property type="protein sequence ID" value="KAL3774742.1"/>
    <property type="molecule type" value="Genomic_DNA"/>
</dbReference>
<dbReference type="PANTHER" id="PTHR34203">
    <property type="entry name" value="METHYLTRANSFERASE, FKBM FAMILY PROTEIN"/>
    <property type="match status" value="1"/>
</dbReference>
<dbReference type="Gene3D" id="3.40.50.150">
    <property type="entry name" value="Vaccinia Virus protein VP39"/>
    <property type="match status" value="1"/>
</dbReference>
<evidence type="ECO:0000313" key="3">
    <source>
        <dbReference type="EMBL" id="KAL3774742.1"/>
    </source>
</evidence>
<feature type="transmembrane region" description="Helical" evidence="1">
    <location>
        <begin position="21"/>
        <end position="42"/>
    </location>
</feature>
<keyword evidence="4" id="KW-1185">Reference proteome</keyword>
<proteinExistence type="predicted"/>
<dbReference type="AlphaFoldDB" id="A0ABD3NID0"/>
<gene>
    <name evidence="3" type="ORF">ACHAWO_012067</name>
</gene>
<evidence type="ECO:0000313" key="4">
    <source>
        <dbReference type="Proteomes" id="UP001530400"/>
    </source>
</evidence>
<sequence length="434" mass="48180">MRTDRNASTTTTSTRAPSGMRFMLLVALPLMGLYVIVVQMHILGAVSFDSSAADDIINIPQVETSASSQPKAPPPSITETVTKCTSEQLDIIQKQLPPDECIKSKGQPWTQKCSFTYATKCPEAIWLDNHYKMKHNINRQTSNDQHEPFVGIFIGCNKGMDAVAAMRMGSSNPIFDKSVWKDAITKNGTIQLSHSVCNQDKTAQFEIQQEYDGSNANAMLHCVEAMPGTAAALKEAAHALTWDEKGFIVTHAAMSKSDGSVLFPSASGVGVENQGIGNCVKNPAACVNVTMHSLDTFVQKYVPGDATINYLSVDVEGFDMDVLVGGLNHALPRIEYLEFEYNWMGSWAKQHLRDLVDLLDDRGLTCYWPGYDGYIWRITGCWLDFYDIHMWSNVACVNRNMVNVKSMAEEMEDLFQKTLLKGEDVIMNSRMSPK</sequence>
<evidence type="ECO:0000256" key="1">
    <source>
        <dbReference type="SAM" id="Phobius"/>
    </source>
</evidence>
<keyword evidence="1" id="KW-0812">Transmembrane</keyword>
<protein>
    <recommendedName>
        <fullName evidence="2">Methyltransferase FkbM domain-containing protein</fullName>
    </recommendedName>
</protein>
<dbReference type="SUPFAM" id="SSF53335">
    <property type="entry name" value="S-adenosyl-L-methionine-dependent methyltransferases"/>
    <property type="match status" value="1"/>
</dbReference>
<dbReference type="InterPro" id="IPR029063">
    <property type="entry name" value="SAM-dependent_MTases_sf"/>
</dbReference>
<feature type="domain" description="Methyltransferase FkbM" evidence="2">
    <location>
        <begin position="270"/>
        <end position="348"/>
    </location>
</feature>
<keyword evidence="1" id="KW-1133">Transmembrane helix</keyword>
<dbReference type="Proteomes" id="UP001530400">
    <property type="component" value="Unassembled WGS sequence"/>
</dbReference>
<organism evidence="3 4">
    <name type="scientific">Cyclotella atomus</name>
    <dbReference type="NCBI Taxonomy" id="382360"/>
    <lineage>
        <taxon>Eukaryota</taxon>
        <taxon>Sar</taxon>
        <taxon>Stramenopiles</taxon>
        <taxon>Ochrophyta</taxon>
        <taxon>Bacillariophyta</taxon>
        <taxon>Coscinodiscophyceae</taxon>
        <taxon>Thalassiosirophycidae</taxon>
        <taxon>Stephanodiscales</taxon>
        <taxon>Stephanodiscaceae</taxon>
        <taxon>Cyclotella</taxon>
    </lineage>
</organism>
<dbReference type="PANTHER" id="PTHR34203:SF15">
    <property type="entry name" value="SLL1173 PROTEIN"/>
    <property type="match status" value="1"/>
</dbReference>
<dbReference type="InterPro" id="IPR052514">
    <property type="entry name" value="SAM-dependent_MTase"/>
</dbReference>
<name>A0ABD3NID0_9STRA</name>
<comment type="caution">
    <text evidence="3">The sequence shown here is derived from an EMBL/GenBank/DDBJ whole genome shotgun (WGS) entry which is preliminary data.</text>
</comment>
<reference evidence="3 4" key="1">
    <citation type="submission" date="2024-10" db="EMBL/GenBank/DDBJ databases">
        <title>Updated reference genomes for cyclostephanoid diatoms.</title>
        <authorList>
            <person name="Roberts W.R."/>
            <person name="Alverson A.J."/>
        </authorList>
    </citation>
    <scope>NUCLEOTIDE SEQUENCE [LARGE SCALE GENOMIC DNA]</scope>
    <source>
        <strain evidence="3 4">AJA010-31</strain>
    </source>
</reference>
<dbReference type="Pfam" id="PF05050">
    <property type="entry name" value="Methyltransf_21"/>
    <property type="match status" value="1"/>
</dbReference>
<evidence type="ECO:0000259" key="2">
    <source>
        <dbReference type="Pfam" id="PF05050"/>
    </source>
</evidence>
<accession>A0ABD3NID0</accession>
<keyword evidence="1" id="KW-0472">Membrane</keyword>
<dbReference type="InterPro" id="IPR006342">
    <property type="entry name" value="FkbM_mtfrase"/>
</dbReference>